<reference evidence="2" key="1">
    <citation type="submission" date="2022-07" db="EMBL/GenBank/DDBJ databases">
        <title>Genome Sequence of Leucocoprinus birnbaumii.</title>
        <authorList>
            <person name="Buettner E."/>
        </authorList>
    </citation>
    <scope>NUCLEOTIDE SEQUENCE</scope>
    <source>
        <strain evidence="2">VT141</strain>
    </source>
</reference>
<dbReference type="InterPro" id="IPR006575">
    <property type="entry name" value="RWD_dom"/>
</dbReference>
<evidence type="ECO:0000313" key="2">
    <source>
        <dbReference type="EMBL" id="KAJ3574623.1"/>
    </source>
</evidence>
<dbReference type="GO" id="GO:0004842">
    <property type="term" value="F:ubiquitin-protein transferase activity"/>
    <property type="evidence" value="ECO:0007669"/>
    <property type="project" value="InterPro"/>
</dbReference>
<organism evidence="2 3">
    <name type="scientific">Leucocoprinus birnbaumii</name>
    <dbReference type="NCBI Taxonomy" id="56174"/>
    <lineage>
        <taxon>Eukaryota</taxon>
        <taxon>Fungi</taxon>
        <taxon>Dikarya</taxon>
        <taxon>Basidiomycota</taxon>
        <taxon>Agaricomycotina</taxon>
        <taxon>Agaricomycetes</taxon>
        <taxon>Agaricomycetidae</taxon>
        <taxon>Agaricales</taxon>
        <taxon>Agaricineae</taxon>
        <taxon>Agaricaceae</taxon>
        <taxon>Leucocoprinus</taxon>
    </lineage>
</organism>
<dbReference type="Gene3D" id="3.10.110.10">
    <property type="entry name" value="Ubiquitin Conjugating Enzyme"/>
    <property type="match status" value="1"/>
</dbReference>
<dbReference type="SUPFAM" id="SSF54495">
    <property type="entry name" value="UBC-like"/>
    <property type="match status" value="1"/>
</dbReference>
<dbReference type="Proteomes" id="UP001213000">
    <property type="component" value="Unassembled WGS sequence"/>
</dbReference>
<dbReference type="EMBL" id="JANIEX010000062">
    <property type="protein sequence ID" value="KAJ3574623.1"/>
    <property type="molecule type" value="Genomic_DNA"/>
</dbReference>
<protein>
    <recommendedName>
        <fullName evidence="1">RWD domain-containing protein</fullName>
    </recommendedName>
</protein>
<keyword evidence="3" id="KW-1185">Reference proteome</keyword>
<dbReference type="GO" id="GO:0016567">
    <property type="term" value="P:protein ubiquitination"/>
    <property type="evidence" value="ECO:0007669"/>
    <property type="project" value="InterPro"/>
</dbReference>
<gene>
    <name evidence="2" type="ORF">NP233_g1646</name>
</gene>
<evidence type="ECO:0000313" key="3">
    <source>
        <dbReference type="Proteomes" id="UP001213000"/>
    </source>
</evidence>
<dbReference type="InterPro" id="IPR031127">
    <property type="entry name" value="E3_UB_ligase_RBR"/>
</dbReference>
<dbReference type="PANTHER" id="PTHR11685">
    <property type="entry name" value="RBR FAMILY RING FINGER AND IBR DOMAIN-CONTAINING"/>
    <property type="match status" value="1"/>
</dbReference>
<comment type="caution">
    <text evidence="2">The sequence shown here is derived from an EMBL/GenBank/DDBJ whole genome shotgun (WGS) entry which is preliminary data.</text>
</comment>
<dbReference type="CDD" id="cd23820">
    <property type="entry name" value="RWD_RNF14"/>
    <property type="match status" value="1"/>
</dbReference>
<proteinExistence type="predicted"/>
<sequence>MQGAEHFTEAQQEEILALQSIYPDCVVIPSKKQPVLIFDIPVELPSATRLAFIAQGEDQTQDNVSLSHFPPITVTITLPSEYPDERPASIDYITAKSSWLSTLHLEQLEAHLFSLWQPGIPVLYEWLESICFGQFLTDLGLLSSNNLLRLQHPSPRVLLLQLSIYAQHIKSKQFAQANYDCPICLSPRKGGYWVSAINDGDPSRVGCPDTECIKAKREANVDDVQVVFNISRRISNLPSGVGPHESSEYEISMSSIALSAKKGICQSCKFSFCKTCKRTWHGPQNICRLTEEQLLRYVGDPEDNYGEPTSWMKALESEYGADNVRGQVDAFLPGYLKQKKFVTTLEERADDRYFNDFMEELDQYGQPQVWNKHTKASEQWIRKHTVPCPECKAPTIREPNYGCHMMQCICGEKFCWECGTTAENMRLRCRCYYDWDDLFPACDCLACH</sequence>
<dbReference type="AlphaFoldDB" id="A0AAD5YXU1"/>
<feature type="domain" description="RWD" evidence="1">
    <location>
        <begin position="13"/>
        <end position="139"/>
    </location>
</feature>
<dbReference type="SMART" id="SM00591">
    <property type="entry name" value="RWD"/>
    <property type="match status" value="1"/>
</dbReference>
<dbReference type="Pfam" id="PF05773">
    <property type="entry name" value="RWD"/>
    <property type="match status" value="1"/>
</dbReference>
<dbReference type="InterPro" id="IPR016135">
    <property type="entry name" value="UBQ-conjugating_enzyme/RWD"/>
</dbReference>
<dbReference type="PROSITE" id="PS50908">
    <property type="entry name" value="RWD"/>
    <property type="match status" value="1"/>
</dbReference>
<dbReference type="SUPFAM" id="SSF57850">
    <property type="entry name" value="RING/U-box"/>
    <property type="match status" value="1"/>
</dbReference>
<evidence type="ECO:0000259" key="1">
    <source>
        <dbReference type="PROSITE" id="PS50908"/>
    </source>
</evidence>
<dbReference type="Gene3D" id="1.20.120.1750">
    <property type="match status" value="1"/>
</dbReference>
<name>A0AAD5YXU1_9AGAR</name>
<accession>A0AAD5YXU1</accession>